<dbReference type="Proteomes" id="UP000010809">
    <property type="component" value="Chromosome"/>
</dbReference>
<dbReference type="eggNOG" id="COG5316">
    <property type="taxonomic scope" value="Bacteria"/>
</dbReference>
<sequence length="539" mass="59722">MKSAMYRAAPPLLLLLLCLSVLLSVPGSLAADAGVRAVTVYPDRATVIREHQAAIVAGEGTIRIHPLPPRLVPDSLRVRAEGPDGLILSHVETRTVHGRDLAHPEERALTEALQVARDERRRLADDRQAQSMTLSFIEHLTEHAGAVEPGLPPDQWHRAWGLIGDGARDVLEQIARIDIALRDIDAEIERIERELNNLRTGRRDTTEVAILYQANAAGEARVTLEYEIPGAGWKPVYEARLDTADGLLEFVQRAEVRQNTGEEWDDVILHLATARPALGGRLPRLSPWFIDIRPPPRALMRDDTATPETMAVRAPAAVSEAMLETTGFATRYRVPGRVSLPPDGRQQRFVLASHRHEAAISGRAVPVLSPHAYLFAETEFAGEAPLLPGPLTLFQDGQLAGQARLDALAPGAPLRLAFGVDDRIEVHREIERDSIGREGLLRRQQRLERGYRITVDNRHERALEVTVLDRLPVPRDQRITVELSPAATPPTERDVDGRLGVLAWTGDWAPGESRTILFSYVVSWPEDVESIHGFDDPRP</sequence>
<dbReference type="PANTHER" id="PTHR31005:SF8">
    <property type="entry name" value="DUF4139 DOMAIN-CONTAINING PROTEIN"/>
    <property type="match status" value="1"/>
</dbReference>
<evidence type="ECO:0000259" key="3">
    <source>
        <dbReference type="Pfam" id="PF13598"/>
    </source>
</evidence>
<feature type="signal peptide" evidence="2">
    <location>
        <begin position="1"/>
        <end position="30"/>
    </location>
</feature>
<evidence type="ECO:0000256" key="1">
    <source>
        <dbReference type="SAM" id="Coils"/>
    </source>
</evidence>
<evidence type="ECO:0000256" key="2">
    <source>
        <dbReference type="SAM" id="SignalP"/>
    </source>
</evidence>
<feature type="domain" description="DUF4140" evidence="4">
    <location>
        <begin position="38"/>
        <end position="136"/>
    </location>
</feature>
<dbReference type="EMBL" id="CP003989">
    <property type="protein sequence ID" value="AGA33445.1"/>
    <property type="molecule type" value="Genomic_DNA"/>
</dbReference>
<dbReference type="OrthoDB" id="9777444at2"/>
<keyword evidence="5" id="KW-0456">Lyase</keyword>
<proteinExistence type="predicted"/>
<dbReference type="PATRIC" id="fig|1255043.3.peg.1806"/>
<keyword evidence="2" id="KW-0732">Signal</keyword>
<dbReference type="AlphaFoldDB" id="L0DWW4"/>
<keyword evidence="6" id="KW-1185">Reference proteome</keyword>
<evidence type="ECO:0000313" key="5">
    <source>
        <dbReference type="EMBL" id="AGA33445.1"/>
    </source>
</evidence>
<feature type="domain" description="DUF4139" evidence="3">
    <location>
        <begin position="222"/>
        <end position="526"/>
    </location>
</feature>
<dbReference type="STRING" id="1255043.TVNIR_1783"/>
<organism evidence="5 6">
    <name type="scientific">Thioalkalivibrio nitratireducens (strain DSM 14787 / UNIQEM 213 / ALEN2)</name>
    <dbReference type="NCBI Taxonomy" id="1255043"/>
    <lineage>
        <taxon>Bacteria</taxon>
        <taxon>Pseudomonadati</taxon>
        <taxon>Pseudomonadota</taxon>
        <taxon>Gammaproteobacteria</taxon>
        <taxon>Chromatiales</taxon>
        <taxon>Ectothiorhodospiraceae</taxon>
        <taxon>Thioalkalivibrio</taxon>
    </lineage>
</organism>
<reference evidence="5" key="1">
    <citation type="submission" date="2015-12" db="EMBL/GenBank/DDBJ databases">
        <authorList>
            <person name="Tikhonova T.V."/>
            <person name="Pavlov A.R."/>
            <person name="Beletsky A.V."/>
            <person name="Mardanov A.V."/>
            <person name="Sorokin D.Y."/>
            <person name="Ravin N.V."/>
            <person name="Popov V.O."/>
        </authorList>
    </citation>
    <scope>NUCLEOTIDE SEQUENCE</scope>
    <source>
        <strain evidence="5">DSM 14787</strain>
    </source>
</reference>
<dbReference type="InterPro" id="IPR011935">
    <property type="entry name" value="CHP02231"/>
</dbReference>
<dbReference type="HOGENOM" id="CLU_010457_3_0_6"/>
<evidence type="ECO:0000313" key="6">
    <source>
        <dbReference type="Proteomes" id="UP000010809"/>
    </source>
</evidence>
<dbReference type="RefSeq" id="WP_015258572.1">
    <property type="nucleotide sequence ID" value="NC_019902.2"/>
</dbReference>
<dbReference type="EC" id="4.3.1.1" evidence="5"/>
<dbReference type="KEGG" id="tni:TVNIR_1783"/>
<name>L0DWW4_THIND</name>
<dbReference type="PANTHER" id="PTHR31005">
    <property type="entry name" value="DUF4139 DOMAIN-CONTAINING PROTEIN"/>
    <property type="match status" value="1"/>
</dbReference>
<dbReference type="Pfam" id="PF13598">
    <property type="entry name" value="DUF4139"/>
    <property type="match status" value="1"/>
</dbReference>
<dbReference type="GO" id="GO:0008797">
    <property type="term" value="F:aspartate ammonia-lyase activity"/>
    <property type="evidence" value="ECO:0007669"/>
    <property type="project" value="UniProtKB-EC"/>
</dbReference>
<keyword evidence="1" id="KW-0175">Coiled coil</keyword>
<dbReference type="InterPro" id="IPR037291">
    <property type="entry name" value="DUF4139"/>
</dbReference>
<protein>
    <submittedName>
        <fullName evidence="5">Aspartate ammonia-lyase</fullName>
        <ecNumber evidence="5">4.3.1.1</ecNumber>
    </submittedName>
</protein>
<dbReference type="InterPro" id="IPR025554">
    <property type="entry name" value="DUF4140"/>
</dbReference>
<dbReference type="NCBIfam" id="TIGR02231">
    <property type="entry name" value="mucoidy inhibitor MuiA family protein"/>
    <property type="match status" value="1"/>
</dbReference>
<dbReference type="Pfam" id="PF13600">
    <property type="entry name" value="DUF4140"/>
    <property type="match status" value="1"/>
</dbReference>
<feature type="coiled-coil region" evidence="1">
    <location>
        <begin position="174"/>
        <end position="208"/>
    </location>
</feature>
<evidence type="ECO:0000259" key="4">
    <source>
        <dbReference type="Pfam" id="PF13600"/>
    </source>
</evidence>
<accession>L0DWW4</accession>
<feature type="chain" id="PRO_5003940607" evidence="2">
    <location>
        <begin position="31"/>
        <end position="539"/>
    </location>
</feature>
<gene>
    <name evidence="5" type="ordered locus">TVNIR_1783</name>
</gene>